<dbReference type="EMBL" id="CADCTW010000243">
    <property type="protein sequence ID" value="CAA9370727.1"/>
    <property type="molecule type" value="Genomic_DNA"/>
</dbReference>
<evidence type="ECO:0000313" key="2">
    <source>
        <dbReference type="EMBL" id="CAA9370727.1"/>
    </source>
</evidence>
<feature type="compositionally biased region" description="Basic and acidic residues" evidence="1">
    <location>
        <begin position="1"/>
        <end position="10"/>
    </location>
</feature>
<proteinExistence type="predicted"/>
<protein>
    <submittedName>
        <fullName evidence="2">Uncharacterized protein</fullName>
    </submittedName>
</protein>
<sequence length="122" mass="13253">MRYSGSEDRLNPQTPEGVTDETLGGYARVHGRAAAFQGCDGEPYTAAVETDETGDPQNPWAAYLVFVRWAQTGTAVMGHLETGDLVAAPTEDAAREALEGLSLAEVRALLDETIRRRRSEED</sequence>
<dbReference type="AlphaFoldDB" id="A0A6J4MXX5"/>
<organism evidence="2">
    <name type="scientific">uncultured Gemmatimonadota bacterium</name>
    <dbReference type="NCBI Taxonomy" id="203437"/>
    <lineage>
        <taxon>Bacteria</taxon>
        <taxon>Pseudomonadati</taxon>
        <taxon>Gemmatimonadota</taxon>
        <taxon>environmental samples</taxon>
    </lineage>
</organism>
<gene>
    <name evidence="2" type="ORF">AVDCRST_MAG68-5732</name>
</gene>
<accession>A0A6J4MXX5</accession>
<feature type="region of interest" description="Disordered" evidence="1">
    <location>
        <begin position="1"/>
        <end position="22"/>
    </location>
</feature>
<reference evidence="2" key="1">
    <citation type="submission" date="2020-02" db="EMBL/GenBank/DDBJ databases">
        <authorList>
            <person name="Meier V. D."/>
        </authorList>
    </citation>
    <scope>NUCLEOTIDE SEQUENCE</scope>
    <source>
        <strain evidence="2">AVDCRST_MAG68</strain>
    </source>
</reference>
<evidence type="ECO:0000256" key="1">
    <source>
        <dbReference type="SAM" id="MobiDB-lite"/>
    </source>
</evidence>
<name>A0A6J4MXX5_9BACT</name>